<dbReference type="InParanoid" id="A0A0G4F458"/>
<evidence type="ECO:0000256" key="1">
    <source>
        <dbReference type="SAM" id="MobiDB-lite"/>
    </source>
</evidence>
<dbReference type="Gene3D" id="1.10.472.10">
    <property type="entry name" value="Cyclin-like"/>
    <property type="match status" value="1"/>
</dbReference>
<keyword evidence="3" id="KW-1185">Reference proteome</keyword>
<feature type="region of interest" description="Disordered" evidence="1">
    <location>
        <begin position="1"/>
        <end position="20"/>
    </location>
</feature>
<dbReference type="GO" id="GO:0019901">
    <property type="term" value="F:protein kinase binding"/>
    <property type="evidence" value="ECO:0007669"/>
    <property type="project" value="InterPro"/>
</dbReference>
<name>A0A0G4F458_VITBC</name>
<reference evidence="2 3" key="1">
    <citation type="submission" date="2014-11" db="EMBL/GenBank/DDBJ databases">
        <authorList>
            <person name="Zhu J."/>
            <person name="Qi W."/>
            <person name="Song R."/>
        </authorList>
    </citation>
    <scope>NUCLEOTIDE SEQUENCE [LARGE SCALE GENOMIC DNA]</scope>
</reference>
<dbReference type="OMA" id="KALYDCA"/>
<dbReference type="Proteomes" id="UP000041254">
    <property type="component" value="Unassembled WGS sequence"/>
</dbReference>
<dbReference type="InterPro" id="IPR013922">
    <property type="entry name" value="Cyclin_PHO80-like"/>
</dbReference>
<organism evidence="2 3">
    <name type="scientific">Vitrella brassicaformis (strain CCMP3155)</name>
    <dbReference type="NCBI Taxonomy" id="1169540"/>
    <lineage>
        <taxon>Eukaryota</taxon>
        <taxon>Sar</taxon>
        <taxon>Alveolata</taxon>
        <taxon>Colpodellida</taxon>
        <taxon>Vitrellaceae</taxon>
        <taxon>Vitrella</taxon>
    </lineage>
</organism>
<accession>A0A0G4F458</accession>
<protein>
    <recommendedName>
        <fullName evidence="4">Cyclin N-terminal domain-containing protein</fullName>
    </recommendedName>
</protein>
<proteinExistence type="predicted"/>
<evidence type="ECO:0000313" key="2">
    <source>
        <dbReference type="EMBL" id="CEM07028.1"/>
    </source>
</evidence>
<dbReference type="VEuPathDB" id="CryptoDB:Vbra_14404"/>
<feature type="compositionally biased region" description="Low complexity" evidence="1">
    <location>
        <begin position="1"/>
        <end position="11"/>
    </location>
</feature>
<dbReference type="EMBL" id="CDMY01000375">
    <property type="protein sequence ID" value="CEM07028.1"/>
    <property type="molecule type" value="Genomic_DNA"/>
</dbReference>
<gene>
    <name evidence="2" type="ORF">Vbra_14404</name>
</gene>
<sequence>MATAAAQASSSTKDDEDRLAQTDGNMLVTSTITRPNMQKLIRAISYILLDQIEEDASLVHKMKQDEDWFVFDEETYLKEKQRMLKGTLLEKFTKKPSAEDIEKFITALYECAEYSPECNVLSLLYINRLIAFSGLPLHFGNWRPLVFISLIVAQKVWDDKYLGNSDFAYIYPFFTLDEINNMEIKFVKLLQYQVIVKPSTYAKYYFELRSFFQSNPEDLPIAPLNNITAEKLEKKSTDYSEKAAKIGDKSMTVC</sequence>
<dbReference type="SUPFAM" id="SSF47954">
    <property type="entry name" value="Cyclin-like"/>
    <property type="match status" value="1"/>
</dbReference>
<dbReference type="CDD" id="cd20540">
    <property type="entry name" value="CYCLIN_CCNY_like"/>
    <property type="match status" value="1"/>
</dbReference>
<dbReference type="PANTHER" id="PTHR14248">
    <property type="entry name" value="CYCLIN Y, ISOFORM A"/>
    <property type="match status" value="1"/>
</dbReference>
<dbReference type="PhylomeDB" id="A0A0G4F458"/>
<evidence type="ECO:0000313" key="3">
    <source>
        <dbReference type="Proteomes" id="UP000041254"/>
    </source>
</evidence>
<dbReference type="Pfam" id="PF08613">
    <property type="entry name" value="Cyclin"/>
    <property type="match status" value="1"/>
</dbReference>
<evidence type="ECO:0008006" key="4">
    <source>
        <dbReference type="Google" id="ProtNLM"/>
    </source>
</evidence>
<dbReference type="InterPro" id="IPR036915">
    <property type="entry name" value="Cyclin-like_sf"/>
</dbReference>
<dbReference type="OrthoDB" id="10250320at2759"/>
<dbReference type="AlphaFoldDB" id="A0A0G4F458"/>